<sequence length="587" mass="67713">MTIVIDNGTCTIKYGIAGTQPRTKENILYKSKHSYSFVPSKDSYIKKMFVNNIPVNYDVLEGTLDCLFSELAISRVDDIVLTVGVCTPKIVRREIAEMLFEVYNARRVQLGVDSVYSYLHNVKDRNKCDIIVSSSHSETHLVRMDRLDDVVALPYGGERAKAYYNALLRPKNIRKTEFYVRVAGDYRREALSIYDKLRSRDLNGSYVLEEKKNAEKAENMKINVKKALEKRRLRKKEMEDGDVAETEDDVAGTEDDVAGTEDDEEGNDENDEEGNDENDESGGDDRDGIIIDNSQNADEDLEMDERSHVPQVNGQSVDSAARRNRMVYFSAVYRNKQKIEKCLSRMRDRLTQMEDLYFKMSEPERYLENMKERFFVLRARIQEKENLKRKLKNKRSRESALLSKVANMNENEQFFTEEEVEIIEKINDIDHEDGVYEEKYQNLLNEIYRLDPSFEFLDFNTVEIMNGDHMGLTLSNTESLRVGEAVFNPSIMNCSLPGLSEMIENAFQTIGKEQKNVNVFVTGGFSQIDGFFERVVAECTMNAYGAVKFIKAQDPILDAFRGASFCEHFPVITREMYREDGLERLFE</sequence>
<proteinExistence type="predicted"/>
<gene>
    <name evidence="3" type="ORF">VCUG_01174</name>
</gene>
<dbReference type="InterPro" id="IPR004000">
    <property type="entry name" value="Actin"/>
</dbReference>
<dbReference type="VEuPathDB" id="MicrosporidiaDB:VCUG_01174"/>
<protein>
    <recommendedName>
        <fullName evidence="5">Actin-like protein</fullName>
    </recommendedName>
</protein>
<dbReference type="PANTHER" id="PTHR11937">
    <property type="entry name" value="ACTIN"/>
    <property type="match status" value="1"/>
</dbReference>
<dbReference type="STRING" id="948595.L2GW08"/>
<accession>L2GW08</accession>
<feature type="coiled-coil region" evidence="1">
    <location>
        <begin position="367"/>
        <end position="404"/>
    </location>
</feature>
<dbReference type="AlphaFoldDB" id="L2GW08"/>
<dbReference type="OrthoDB" id="7340501at2759"/>
<dbReference type="Gene3D" id="3.90.640.10">
    <property type="entry name" value="Actin, Chain A, domain 4"/>
    <property type="match status" value="2"/>
</dbReference>
<dbReference type="Proteomes" id="UP000011081">
    <property type="component" value="Unassembled WGS sequence"/>
</dbReference>
<feature type="region of interest" description="Disordered" evidence="2">
    <location>
        <begin position="233"/>
        <end position="291"/>
    </location>
</feature>
<keyword evidence="4" id="KW-1185">Reference proteome</keyword>
<dbReference type="RefSeq" id="XP_008074193.1">
    <property type="nucleotide sequence ID" value="XM_008076002.1"/>
</dbReference>
<dbReference type="OMA" id="YPFTEHV"/>
<dbReference type="InParanoid" id="L2GW08"/>
<organism evidence="3 4">
    <name type="scientific">Vavraia culicis (isolate floridensis)</name>
    <name type="common">Microsporidian parasite</name>
    <dbReference type="NCBI Taxonomy" id="948595"/>
    <lineage>
        <taxon>Eukaryota</taxon>
        <taxon>Fungi</taxon>
        <taxon>Fungi incertae sedis</taxon>
        <taxon>Microsporidia</taxon>
        <taxon>Pleistophoridae</taxon>
        <taxon>Vavraia</taxon>
    </lineage>
</organism>
<dbReference type="EMBL" id="GL877420">
    <property type="protein sequence ID" value="ELA47290.1"/>
    <property type="molecule type" value="Genomic_DNA"/>
</dbReference>
<keyword evidence="1" id="KW-0175">Coiled coil</keyword>
<evidence type="ECO:0000256" key="2">
    <source>
        <dbReference type="SAM" id="MobiDB-lite"/>
    </source>
</evidence>
<reference evidence="4" key="1">
    <citation type="submission" date="2011-03" db="EMBL/GenBank/DDBJ databases">
        <title>The genome sequence of Vavraia culicis strain floridensis.</title>
        <authorList>
            <consortium name="The Broad Institute Genome Sequencing Platform"/>
            <person name="Cuomo C."/>
            <person name="Becnel J."/>
            <person name="Sanscrainte N."/>
            <person name="Young S.K."/>
            <person name="Zeng Q."/>
            <person name="Gargeya S."/>
            <person name="Fitzgerald M."/>
            <person name="Haas B."/>
            <person name="Abouelleil A."/>
            <person name="Alvarado L."/>
            <person name="Arachchi H.M."/>
            <person name="Berlin A."/>
            <person name="Chapman S.B."/>
            <person name="Gearin G."/>
            <person name="Goldberg J."/>
            <person name="Griggs A."/>
            <person name="Gujja S."/>
            <person name="Hansen M."/>
            <person name="Heiman D."/>
            <person name="Howarth C."/>
            <person name="Larimer J."/>
            <person name="Lui A."/>
            <person name="MacDonald P.J.P."/>
            <person name="McCowen C."/>
            <person name="Montmayeur A."/>
            <person name="Murphy C."/>
            <person name="Neiman D."/>
            <person name="Pearson M."/>
            <person name="Priest M."/>
            <person name="Roberts A."/>
            <person name="Saif S."/>
            <person name="Shea T."/>
            <person name="Sisk P."/>
            <person name="Stolte C."/>
            <person name="Sykes S."/>
            <person name="Wortman J."/>
            <person name="Nusbaum C."/>
            <person name="Birren B."/>
        </authorList>
    </citation>
    <scope>NUCLEOTIDE SEQUENCE [LARGE SCALE GENOMIC DNA]</scope>
    <source>
        <strain evidence="4">floridensis</strain>
    </source>
</reference>
<dbReference type="SMART" id="SM00268">
    <property type="entry name" value="ACTIN"/>
    <property type="match status" value="1"/>
</dbReference>
<evidence type="ECO:0000313" key="3">
    <source>
        <dbReference type="EMBL" id="ELA47290.1"/>
    </source>
</evidence>
<feature type="compositionally biased region" description="Acidic residues" evidence="2">
    <location>
        <begin position="239"/>
        <end position="282"/>
    </location>
</feature>
<dbReference type="InterPro" id="IPR043129">
    <property type="entry name" value="ATPase_NBD"/>
</dbReference>
<evidence type="ECO:0000313" key="4">
    <source>
        <dbReference type="Proteomes" id="UP000011081"/>
    </source>
</evidence>
<dbReference type="Gene3D" id="3.30.420.40">
    <property type="match status" value="4"/>
</dbReference>
<dbReference type="HOGENOM" id="CLU_447027_0_0_1"/>
<dbReference type="GeneID" id="19879055"/>
<name>L2GW08_VAVCU</name>
<evidence type="ECO:0008006" key="5">
    <source>
        <dbReference type="Google" id="ProtNLM"/>
    </source>
</evidence>
<evidence type="ECO:0000256" key="1">
    <source>
        <dbReference type="SAM" id="Coils"/>
    </source>
</evidence>
<dbReference type="SUPFAM" id="SSF53067">
    <property type="entry name" value="Actin-like ATPase domain"/>
    <property type="match status" value="2"/>
</dbReference>